<gene>
    <name evidence="1" type="ORF">PPSIR1_20864</name>
</gene>
<proteinExistence type="predicted"/>
<sequence>MLVDQVVGLLSLYLRAMSLRYQPRMVSAGGGERRQGVAGVDD</sequence>
<reference evidence="1 2" key="1">
    <citation type="submission" date="2007-06" db="EMBL/GenBank/DDBJ databases">
        <authorList>
            <person name="Shimkets L."/>
            <person name="Ferriera S."/>
            <person name="Johnson J."/>
            <person name="Kravitz S."/>
            <person name="Beeson K."/>
            <person name="Sutton G."/>
            <person name="Rogers Y.-H."/>
            <person name="Friedman R."/>
            <person name="Frazier M."/>
            <person name="Venter J.C."/>
        </authorList>
    </citation>
    <scope>NUCLEOTIDE SEQUENCE [LARGE SCALE GENOMIC DNA]</scope>
    <source>
        <strain evidence="1 2">SIR-1</strain>
    </source>
</reference>
<protein>
    <submittedName>
        <fullName evidence="1">Uncharacterized protein</fullName>
    </submittedName>
</protein>
<keyword evidence="2" id="KW-1185">Reference proteome</keyword>
<organism evidence="1 2">
    <name type="scientific">Plesiocystis pacifica SIR-1</name>
    <dbReference type="NCBI Taxonomy" id="391625"/>
    <lineage>
        <taxon>Bacteria</taxon>
        <taxon>Pseudomonadati</taxon>
        <taxon>Myxococcota</taxon>
        <taxon>Polyangia</taxon>
        <taxon>Nannocystales</taxon>
        <taxon>Nannocystaceae</taxon>
        <taxon>Plesiocystis</taxon>
    </lineage>
</organism>
<comment type="caution">
    <text evidence="1">The sequence shown here is derived from an EMBL/GenBank/DDBJ whole genome shotgun (WGS) entry which is preliminary data.</text>
</comment>
<dbReference type="EMBL" id="ABCS01000110">
    <property type="protein sequence ID" value="EDM74935.1"/>
    <property type="molecule type" value="Genomic_DNA"/>
</dbReference>
<evidence type="ECO:0000313" key="2">
    <source>
        <dbReference type="Proteomes" id="UP000005801"/>
    </source>
</evidence>
<name>A6GGT8_9BACT</name>
<dbReference type="Proteomes" id="UP000005801">
    <property type="component" value="Unassembled WGS sequence"/>
</dbReference>
<accession>A6GGT8</accession>
<evidence type="ECO:0000313" key="1">
    <source>
        <dbReference type="EMBL" id="EDM74935.1"/>
    </source>
</evidence>
<dbReference type="AlphaFoldDB" id="A6GGT8"/>